<name>A0AAN9Q0L9_CLITE</name>
<reference evidence="1 2" key="1">
    <citation type="submission" date="2024-01" db="EMBL/GenBank/DDBJ databases">
        <title>The genomes of 5 underutilized Papilionoideae crops provide insights into root nodulation and disease resistance.</title>
        <authorList>
            <person name="Yuan L."/>
        </authorList>
    </citation>
    <scope>NUCLEOTIDE SEQUENCE [LARGE SCALE GENOMIC DNA]</scope>
    <source>
        <strain evidence="1">LY-2023</strain>
        <tissue evidence="1">Leaf</tissue>
    </source>
</reference>
<accession>A0AAN9Q0L9</accession>
<sequence length="121" mass="13741">MDDPSCTYVKDFVEVVEDSMDGTNDEESIKIVQDSMEDDDEDNAGIMDSLDSIQGYGTNLSLRVTQDNNSYVLLNIGKRKKATGAKYEIDLNKIPEEVKWEWGLDLNKFPEGEEKKIGLWI</sequence>
<evidence type="ECO:0000313" key="2">
    <source>
        <dbReference type="Proteomes" id="UP001359559"/>
    </source>
</evidence>
<dbReference type="Proteomes" id="UP001359559">
    <property type="component" value="Unassembled WGS sequence"/>
</dbReference>
<proteinExistence type="predicted"/>
<gene>
    <name evidence="1" type="ORF">RJT34_02809</name>
</gene>
<dbReference type="EMBL" id="JAYKXN010000001">
    <property type="protein sequence ID" value="KAK7318111.1"/>
    <property type="molecule type" value="Genomic_DNA"/>
</dbReference>
<keyword evidence="2" id="KW-1185">Reference proteome</keyword>
<protein>
    <submittedName>
        <fullName evidence="1">Uncharacterized protein</fullName>
    </submittedName>
</protein>
<organism evidence="1 2">
    <name type="scientific">Clitoria ternatea</name>
    <name type="common">Butterfly pea</name>
    <dbReference type="NCBI Taxonomy" id="43366"/>
    <lineage>
        <taxon>Eukaryota</taxon>
        <taxon>Viridiplantae</taxon>
        <taxon>Streptophyta</taxon>
        <taxon>Embryophyta</taxon>
        <taxon>Tracheophyta</taxon>
        <taxon>Spermatophyta</taxon>
        <taxon>Magnoliopsida</taxon>
        <taxon>eudicotyledons</taxon>
        <taxon>Gunneridae</taxon>
        <taxon>Pentapetalae</taxon>
        <taxon>rosids</taxon>
        <taxon>fabids</taxon>
        <taxon>Fabales</taxon>
        <taxon>Fabaceae</taxon>
        <taxon>Papilionoideae</taxon>
        <taxon>50 kb inversion clade</taxon>
        <taxon>NPAAA clade</taxon>
        <taxon>indigoferoid/millettioid clade</taxon>
        <taxon>Phaseoleae</taxon>
        <taxon>Clitoria</taxon>
    </lineage>
</organism>
<evidence type="ECO:0000313" key="1">
    <source>
        <dbReference type="EMBL" id="KAK7318111.1"/>
    </source>
</evidence>
<dbReference type="AlphaFoldDB" id="A0AAN9Q0L9"/>
<comment type="caution">
    <text evidence="1">The sequence shown here is derived from an EMBL/GenBank/DDBJ whole genome shotgun (WGS) entry which is preliminary data.</text>
</comment>